<keyword evidence="2" id="KW-0812">Transmembrane</keyword>
<dbReference type="RefSeq" id="WP_129386991.1">
    <property type="nucleotide sequence ID" value="NZ_CP035494.1"/>
</dbReference>
<protein>
    <submittedName>
        <fullName evidence="5">DoxX family protein</fullName>
    </submittedName>
</protein>
<dbReference type="InterPro" id="IPR032808">
    <property type="entry name" value="DoxX"/>
</dbReference>
<dbReference type="GO" id="GO:0016020">
    <property type="term" value="C:membrane"/>
    <property type="evidence" value="ECO:0007669"/>
    <property type="project" value="UniProtKB-SubCell"/>
</dbReference>
<accession>A0A4P6ENP7</accession>
<organism evidence="5 6">
    <name type="scientific">Microbacterium protaetiae</name>
    <dbReference type="NCBI Taxonomy" id="2509458"/>
    <lineage>
        <taxon>Bacteria</taxon>
        <taxon>Bacillati</taxon>
        <taxon>Actinomycetota</taxon>
        <taxon>Actinomycetes</taxon>
        <taxon>Micrococcales</taxon>
        <taxon>Microbacteriaceae</taxon>
        <taxon>Microbacterium</taxon>
    </lineage>
</organism>
<dbReference type="Pfam" id="PF07681">
    <property type="entry name" value="DoxX"/>
    <property type="match status" value="1"/>
</dbReference>
<comment type="subcellular location">
    <subcellularLocation>
        <location evidence="1">Membrane</location>
        <topology evidence="1">Multi-pass membrane protein</topology>
    </subcellularLocation>
</comment>
<keyword evidence="4" id="KW-0472">Membrane</keyword>
<evidence type="ECO:0000256" key="2">
    <source>
        <dbReference type="ARBA" id="ARBA00022692"/>
    </source>
</evidence>
<keyword evidence="6" id="KW-1185">Reference proteome</keyword>
<sequence length="143" mass="14921">MGSRSGVRLRDIPTRLATGAYILHSGITKLKAGPEQVAGVYGGATGAFPALKRIPPQRFVRMLAIGEITVGSLLLVPFIPTWVAAAALTVFSSGLVGMYLRTPALRKPGSIWPSQAGTAISKDSWMLAIGLGMLIGSAEDDGD</sequence>
<evidence type="ECO:0000313" key="6">
    <source>
        <dbReference type="Proteomes" id="UP000293995"/>
    </source>
</evidence>
<reference evidence="5 6" key="1">
    <citation type="submission" date="2019-01" db="EMBL/GenBank/DDBJ databases">
        <title>Genome sequencing of strain DFW100M-13.</title>
        <authorList>
            <person name="Heo J."/>
            <person name="Kim S.-J."/>
            <person name="Kim J.-S."/>
            <person name="Hong S.-B."/>
            <person name="Kwon S.-W."/>
        </authorList>
    </citation>
    <scope>NUCLEOTIDE SEQUENCE [LARGE SCALE GENOMIC DNA]</scope>
    <source>
        <strain evidence="5 6">DFW100M-13</strain>
    </source>
</reference>
<name>A0A4P6ENP7_9MICO</name>
<dbReference type="EMBL" id="CP035494">
    <property type="protein sequence ID" value="QAY59518.1"/>
    <property type="molecule type" value="Genomic_DNA"/>
</dbReference>
<keyword evidence="3" id="KW-1133">Transmembrane helix</keyword>
<dbReference type="OrthoDB" id="3267263at2"/>
<evidence type="ECO:0000313" key="5">
    <source>
        <dbReference type="EMBL" id="QAY59518.1"/>
    </source>
</evidence>
<dbReference type="AlphaFoldDB" id="A0A4P6ENP7"/>
<dbReference type="Proteomes" id="UP000293995">
    <property type="component" value="Chromosome"/>
</dbReference>
<proteinExistence type="predicted"/>
<gene>
    <name evidence="5" type="ORF">ET475_05640</name>
</gene>
<dbReference type="KEGG" id="mprt:ET475_05640"/>
<evidence type="ECO:0000256" key="3">
    <source>
        <dbReference type="ARBA" id="ARBA00022989"/>
    </source>
</evidence>
<evidence type="ECO:0000256" key="1">
    <source>
        <dbReference type="ARBA" id="ARBA00004141"/>
    </source>
</evidence>
<evidence type="ECO:0000256" key="4">
    <source>
        <dbReference type="ARBA" id="ARBA00023136"/>
    </source>
</evidence>